<evidence type="ECO:0000313" key="2">
    <source>
        <dbReference type="EMBL" id="KAF2647820.1"/>
    </source>
</evidence>
<reference evidence="2" key="1">
    <citation type="journal article" date="2020" name="Stud. Mycol.">
        <title>101 Dothideomycetes genomes: a test case for predicting lifestyles and emergence of pathogens.</title>
        <authorList>
            <person name="Haridas S."/>
            <person name="Albert R."/>
            <person name="Binder M."/>
            <person name="Bloem J."/>
            <person name="Labutti K."/>
            <person name="Salamov A."/>
            <person name="Andreopoulos B."/>
            <person name="Baker S."/>
            <person name="Barry K."/>
            <person name="Bills G."/>
            <person name="Bluhm B."/>
            <person name="Cannon C."/>
            <person name="Castanera R."/>
            <person name="Culley D."/>
            <person name="Daum C."/>
            <person name="Ezra D."/>
            <person name="Gonzalez J."/>
            <person name="Henrissat B."/>
            <person name="Kuo A."/>
            <person name="Liang C."/>
            <person name="Lipzen A."/>
            <person name="Lutzoni F."/>
            <person name="Magnuson J."/>
            <person name="Mondo S."/>
            <person name="Nolan M."/>
            <person name="Ohm R."/>
            <person name="Pangilinan J."/>
            <person name="Park H.-J."/>
            <person name="Ramirez L."/>
            <person name="Alfaro M."/>
            <person name="Sun H."/>
            <person name="Tritt A."/>
            <person name="Yoshinaga Y."/>
            <person name="Zwiers L.-H."/>
            <person name="Turgeon B."/>
            <person name="Goodwin S."/>
            <person name="Spatafora J."/>
            <person name="Crous P."/>
            <person name="Grigoriev I."/>
        </authorList>
    </citation>
    <scope>NUCLEOTIDE SEQUENCE</scope>
    <source>
        <strain evidence="2">CBS 122681</strain>
    </source>
</reference>
<dbReference type="AlphaFoldDB" id="A0A6A6SJQ4"/>
<protein>
    <submittedName>
        <fullName evidence="2">Uncharacterized protein</fullName>
    </submittedName>
</protein>
<organism evidence="2 3">
    <name type="scientific">Lophiostoma macrostomum CBS 122681</name>
    <dbReference type="NCBI Taxonomy" id="1314788"/>
    <lineage>
        <taxon>Eukaryota</taxon>
        <taxon>Fungi</taxon>
        <taxon>Dikarya</taxon>
        <taxon>Ascomycota</taxon>
        <taxon>Pezizomycotina</taxon>
        <taxon>Dothideomycetes</taxon>
        <taxon>Pleosporomycetidae</taxon>
        <taxon>Pleosporales</taxon>
        <taxon>Lophiostomataceae</taxon>
        <taxon>Lophiostoma</taxon>
    </lineage>
</organism>
<dbReference type="EMBL" id="MU004580">
    <property type="protein sequence ID" value="KAF2647820.1"/>
    <property type="molecule type" value="Genomic_DNA"/>
</dbReference>
<feature type="region of interest" description="Disordered" evidence="1">
    <location>
        <begin position="1"/>
        <end position="20"/>
    </location>
</feature>
<evidence type="ECO:0000313" key="3">
    <source>
        <dbReference type="Proteomes" id="UP000799324"/>
    </source>
</evidence>
<gene>
    <name evidence="2" type="ORF">K491DRAFT_685213</name>
</gene>
<dbReference type="Proteomes" id="UP000799324">
    <property type="component" value="Unassembled WGS sequence"/>
</dbReference>
<evidence type="ECO:0000256" key="1">
    <source>
        <dbReference type="SAM" id="MobiDB-lite"/>
    </source>
</evidence>
<proteinExistence type="predicted"/>
<sequence length="314" mass="33858">MTLAPFSTPPQQRIPPNPLGGTCNGLHASTNRANQPVENPWRLGVEQSGGRPGNKRLCWWHCVIAPRLTVGVEQLESPANALTRFVHGKKRAAMLFPFQTGALAAVCQVDAGGCMRVDEGETMGVRLCAEVLLVRIIKRCAVERIAEAFFEGGDCPLHSLVLDVQAAQKGSLRTPTNDETRPAQPADRLKDLGRITSAQENAADMANFLQHPHGRIGLSREVFAFQSIAGLLHIGVLCPVLETAPGVPIDSQCDTARRQPSPDGMHLFLDVNCPRTPSPASQGGETHRSAYYLAHSDLPRQYPAGSCVLSSVIP</sequence>
<name>A0A6A6SJQ4_9PLEO</name>
<accession>A0A6A6SJQ4</accession>
<keyword evidence="3" id="KW-1185">Reference proteome</keyword>